<dbReference type="Proteomes" id="UP000190367">
    <property type="component" value="Unassembled WGS sequence"/>
</dbReference>
<reference evidence="2" key="1">
    <citation type="submission" date="2017-02" db="EMBL/GenBank/DDBJ databases">
        <authorList>
            <person name="Varghese N."/>
            <person name="Submissions S."/>
        </authorList>
    </citation>
    <scope>NUCLEOTIDE SEQUENCE [LARGE SCALE GENOMIC DNA]</scope>
    <source>
        <strain evidence="2">DSM 22224</strain>
    </source>
</reference>
<name>A0A1T4U3I9_9BACT</name>
<protein>
    <submittedName>
        <fullName evidence="1">Uncharacterized protein</fullName>
    </submittedName>
</protein>
<proteinExistence type="predicted"/>
<dbReference type="STRING" id="634771.SAMN04488128_108164"/>
<accession>A0A1T4U3I9</accession>
<sequence>MHVADRHAHKGGGFSETKYNRRRCNEEVMNEGFRYFTPIFAETDLRMGPWLYTCPQCGAKNYFQVSAMLSPEIHCHECGFVKMNPPEVRERVGKALEEHKWYAGFLELILAIEEELGISFEDADFPQPFVTWRRLLEVTLLHTGTAITAMQVITIMARYGDITEMDIRERLDEPILV</sequence>
<dbReference type="EMBL" id="FUWZ01000008">
    <property type="protein sequence ID" value="SKA47322.1"/>
    <property type="molecule type" value="Genomic_DNA"/>
</dbReference>
<evidence type="ECO:0000313" key="2">
    <source>
        <dbReference type="Proteomes" id="UP000190367"/>
    </source>
</evidence>
<dbReference type="AlphaFoldDB" id="A0A1T4U3I9"/>
<gene>
    <name evidence="1" type="ORF">SAMN04488128_108164</name>
</gene>
<evidence type="ECO:0000313" key="1">
    <source>
        <dbReference type="EMBL" id="SKA47322.1"/>
    </source>
</evidence>
<organism evidence="1 2">
    <name type="scientific">Chitinophaga eiseniae</name>
    <dbReference type="NCBI Taxonomy" id="634771"/>
    <lineage>
        <taxon>Bacteria</taxon>
        <taxon>Pseudomonadati</taxon>
        <taxon>Bacteroidota</taxon>
        <taxon>Chitinophagia</taxon>
        <taxon>Chitinophagales</taxon>
        <taxon>Chitinophagaceae</taxon>
        <taxon>Chitinophaga</taxon>
    </lineage>
</organism>
<keyword evidence="2" id="KW-1185">Reference proteome</keyword>